<accession>A0A2W4CT72</accession>
<organism evidence="2 3">
    <name type="scientific">Rhizobium tubonense</name>
    <dbReference type="NCBI Taxonomy" id="484088"/>
    <lineage>
        <taxon>Bacteria</taxon>
        <taxon>Pseudomonadati</taxon>
        <taxon>Pseudomonadota</taxon>
        <taxon>Alphaproteobacteria</taxon>
        <taxon>Hyphomicrobiales</taxon>
        <taxon>Rhizobiaceae</taxon>
        <taxon>Rhizobium/Agrobacterium group</taxon>
        <taxon>Rhizobium</taxon>
    </lineage>
</organism>
<reference evidence="2 3" key="1">
    <citation type="journal article" date="2018" name="Sci. Rep.">
        <title>Rhizobium tumorigenes sp. nov., a novel plant tumorigenic bacterium isolated from cane gall tumors on thornless blackberry.</title>
        <authorList>
            <person name="Kuzmanovi N."/>
            <person name="Smalla K."/>
            <person name="Gronow S."/>
            <person name="PuBawska J."/>
        </authorList>
    </citation>
    <scope>NUCLEOTIDE SEQUENCE [LARGE SCALE GENOMIC DNA]</scope>
    <source>
        <strain evidence="2 3">CCBAU 85046</strain>
    </source>
</reference>
<evidence type="ECO:0000313" key="2">
    <source>
        <dbReference type="EMBL" id="PZM15592.1"/>
    </source>
</evidence>
<dbReference type="OrthoDB" id="8402920at2"/>
<dbReference type="AlphaFoldDB" id="A0A2W4CT72"/>
<feature type="region of interest" description="Disordered" evidence="1">
    <location>
        <begin position="55"/>
        <end position="85"/>
    </location>
</feature>
<proteinExistence type="predicted"/>
<dbReference type="EMBL" id="PCDP01000019">
    <property type="protein sequence ID" value="PZM15592.1"/>
    <property type="molecule type" value="Genomic_DNA"/>
</dbReference>
<keyword evidence="3" id="KW-1185">Reference proteome</keyword>
<protein>
    <submittedName>
        <fullName evidence="2">Uncharacterized protein</fullName>
    </submittedName>
</protein>
<dbReference type="Proteomes" id="UP000248925">
    <property type="component" value="Unassembled WGS sequence"/>
</dbReference>
<feature type="compositionally biased region" description="Basic and acidic residues" evidence="1">
    <location>
        <begin position="68"/>
        <end position="85"/>
    </location>
</feature>
<sequence>MRFPAPIGEDAEDRSEEARAAVRNVLEEIVASANEAGWATREITDALIEVVRSLTDANQADPDPADDPLGRDPIREQIGRGEQYD</sequence>
<name>A0A2W4CT72_9HYPH</name>
<evidence type="ECO:0000313" key="3">
    <source>
        <dbReference type="Proteomes" id="UP000248925"/>
    </source>
</evidence>
<comment type="caution">
    <text evidence="2">The sequence shown here is derived from an EMBL/GenBank/DDBJ whole genome shotgun (WGS) entry which is preliminary data.</text>
</comment>
<gene>
    <name evidence="2" type="ORF">CPY51_06340</name>
</gene>
<evidence type="ECO:0000256" key="1">
    <source>
        <dbReference type="SAM" id="MobiDB-lite"/>
    </source>
</evidence>